<proteinExistence type="predicted"/>
<reference evidence="2 3" key="1">
    <citation type="submission" date="2018-08" db="EMBL/GenBank/DDBJ databases">
        <title>Comamonas testosteroni strain SWCO2.</title>
        <authorList>
            <person name="Jiang N."/>
            <person name="Zhang X.Z."/>
        </authorList>
    </citation>
    <scope>NUCLEOTIDE SEQUENCE [LARGE SCALE GENOMIC DNA]</scope>
    <source>
        <strain evidence="2 3">SWCO2</strain>
    </source>
</reference>
<evidence type="ECO:0000313" key="3">
    <source>
        <dbReference type="Proteomes" id="UP000261948"/>
    </source>
</evidence>
<name>A0A373FNM6_COMTE</name>
<evidence type="ECO:0000256" key="1">
    <source>
        <dbReference type="SAM" id="SignalP"/>
    </source>
</evidence>
<dbReference type="AlphaFoldDB" id="A0A373FNM6"/>
<dbReference type="InterPro" id="IPR014553">
    <property type="entry name" value="Aminopept"/>
</dbReference>
<dbReference type="PIRSF" id="PIRSF029285">
    <property type="entry name" value="Aminopept"/>
    <property type="match status" value="1"/>
</dbReference>
<accession>A0A373FNM6</accession>
<keyword evidence="3" id="KW-1185">Reference proteome</keyword>
<comment type="caution">
    <text evidence="2">The sequence shown here is derived from an EMBL/GenBank/DDBJ whole genome shotgun (WGS) entry which is preliminary data.</text>
</comment>
<dbReference type="OrthoDB" id="357991at2"/>
<organism evidence="2 3">
    <name type="scientific">Comamonas testosteroni</name>
    <name type="common">Pseudomonas testosteroni</name>
    <dbReference type="NCBI Taxonomy" id="285"/>
    <lineage>
        <taxon>Bacteria</taxon>
        <taxon>Pseudomonadati</taxon>
        <taxon>Pseudomonadota</taxon>
        <taxon>Betaproteobacteria</taxon>
        <taxon>Burkholderiales</taxon>
        <taxon>Comamonadaceae</taxon>
        <taxon>Comamonas</taxon>
    </lineage>
</organism>
<evidence type="ECO:0000313" key="2">
    <source>
        <dbReference type="EMBL" id="RGE45771.1"/>
    </source>
</evidence>
<dbReference type="Proteomes" id="UP000261948">
    <property type="component" value="Unassembled WGS sequence"/>
</dbReference>
<gene>
    <name evidence="2" type="ORF">DZC30_07455</name>
</gene>
<keyword evidence="2" id="KW-0378">Hydrolase</keyword>
<feature type="signal peptide" evidence="1">
    <location>
        <begin position="1"/>
        <end position="21"/>
    </location>
</feature>
<dbReference type="EMBL" id="QURR01000007">
    <property type="protein sequence ID" value="RGE45771.1"/>
    <property type="molecule type" value="Genomic_DNA"/>
</dbReference>
<dbReference type="GO" id="GO:0004177">
    <property type="term" value="F:aminopeptidase activity"/>
    <property type="evidence" value="ECO:0007669"/>
    <property type="project" value="UniProtKB-KW"/>
</dbReference>
<sequence length="402" mass="45609">MQKRTSVVSLAAIVAIGGAMAALGGCSSTAYYWQGFKGQMQIMQAARPVDDWLNDSATPPALQQRLRAAQKMRRFASDALALPDNASYTRYAALERKYAVWNVVAAPPDSLKMHRWCFPITGCISYRGYFAESDARAEADEMQAQGYEVSVYGVPAYSTLGYLNWLGGDPLLSTFVEWQEGDFAGLLFHELAHQLIYVKDDTAFNESFAMTVEAMATPLWLQNHASDATLKRWQQAQQRRKLWQQLTRGTRSKLEEVYEQHSLTVQNTDRLSAIKSEVFNHFRTEYARLRAQWIEADEPLLTSDSLRQRYYERLAQTDDWVAHANNASFGALAAYDDWVPAMSQWWKQLHQGQQPSPESWKTFYAQMRELSKLPAAERTQRLCALVPADGRTPAACSEKKSE</sequence>
<dbReference type="Pfam" id="PF10023">
    <property type="entry name" value="Aminopep"/>
    <property type="match status" value="1"/>
</dbReference>
<feature type="chain" id="PRO_5016563896" evidence="1">
    <location>
        <begin position="22"/>
        <end position="402"/>
    </location>
</feature>
<keyword evidence="2" id="KW-0031">Aminopeptidase</keyword>
<protein>
    <submittedName>
        <fullName evidence="2">Aminopeptidase</fullName>
    </submittedName>
</protein>
<dbReference type="PROSITE" id="PS51257">
    <property type="entry name" value="PROKAR_LIPOPROTEIN"/>
    <property type="match status" value="1"/>
</dbReference>
<keyword evidence="1" id="KW-0732">Signal</keyword>
<keyword evidence="2" id="KW-0645">Protease</keyword>